<dbReference type="Pfam" id="PF03987">
    <property type="entry name" value="Autophagy_act_C"/>
    <property type="match status" value="1"/>
</dbReference>
<reference evidence="11 12" key="2">
    <citation type="submission" date="2018-11" db="EMBL/GenBank/DDBJ databases">
        <authorList>
            <consortium name="Pathogen Informatics"/>
        </authorList>
    </citation>
    <scope>NUCLEOTIDE SEQUENCE [LARGE SCALE GENOMIC DNA]</scope>
</reference>
<evidence type="ECO:0000256" key="4">
    <source>
        <dbReference type="ARBA" id="ARBA00022448"/>
    </source>
</evidence>
<dbReference type="GO" id="GO:0044804">
    <property type="term" value="P:nucleophagy"/>
    <property type="evidence" value="ECO:0007669"/>
    <property type="project" value="TreeGrafter"/>
</dbReference>
<evidence type="ECO:0000256" key="7">
    <source>
        <dbReference type="ARBA" id="ARBA00022927"/>
    </source>
</evidence>
<dbReference type="GO" id="GO:0005829">
    <property type="term" value="C:cytosol"/>
    <property type="evidence" value="ECO:0007669"/>
    <property type="project" value="TreeGrafter"/>
</dbReference>
<dbReference type="PANTHER" id="PTHR12866">
    <property type="entry name" value="UBIQUITIN-LIKE-CONJUGATING ENZYME ATG3"/>
    <property type="match status" value="1"/>
</dbReference>
<evidence type="ECO:0000256" key="5">
    <source>
        <dbReference type="ARBA" id="ARBA00022490"/>
    </source>
</evidence>
<evidence type="ECO:0000256" key="2">
    <source>
        <dbReference type="ARBA" id="ARBA00007683"/>
    </source>
</evidence>
<dbReference type="OrthoDB" id="1584384at2759"/>
<keyword evidence="4" id="KW-0813">Transport</keyword>
<name>A0A0M3KEP8_ANISI</name>
<evidence type="ECO:0000313" key="12">
    <source>
        <dbReference type="Proteomes" id="UP000267096"/>
    </source>
</evidence>
<keyword evidence="12" id="KW-1185">Reference proteome</keyword>
<evidence type="ECO:0000256" key="8">
    <source>
        <dbReference type="ARBA" id="ARBA00023006"/>
    </source>
</evidence>
<evidence type="ECO:0000313" key="11">
    <source>
        <dbReference type="EMBL" id="VDK66425.1"/>
    </source>
</evidence>
<gene>
    <name evidence="11" type="ORF">ASIM_LOCUS18844</name>
</gene>
<keyword evidence="8" id="KW-0072">Autophagy</keyword>
<dbReference type="GO" id="GO:0015031">
    <property type="term" value="P:protein transport"/>
    <property type="evidence" value="ECO:0007669"/>
    <property type="project" value="UniProtKB-KW"/>
</dbReference>
<evidence type="ECO:0000256" key="3">
    <source>
        <dbReference type="ARBA" id="ARBA00017573"/>
    </source>
</evidence>
<keyword evidence="7" id="KW-0653">Protein transport</keyword>
<evidence type="ECO:0000256" key="6">
    <source>
        <dbReference type="ARBA" id="ARBA00022786"/>
    </source>
</evidence>
<proteinExistence type="inferred from homology"/>
<dbReference type="EMBL" id="UYRR01036183">
    <property type="protein sequence ID" value="VDK66425.1"/>
    <property type="molecule type" value="Genomic_DNA"/>
</dbReference>
<evidence type="ECO:0000256" key="9">
    <source>
        <dbReference type="ARBA" id="ARBA00034553"/>
    </source>
</evidence>
<keyword evidence="5" id="KW-0963">Cytoplasm</keyword>
<dbReference type="WBParaSite" id="ASIM_0001945601-mRNA-1">
    <property type="protein sequence ID" value="ASIM_0001945601-mRNA-1"/>
    <property type="gene ID" value="ASIM_0001945601"/>
</dbReference>
<dbReference type="GO" id="GO:0000422">
    <property type="term" value="P:autophagy of mitochondrion"/>
    <property type="evidence" value="ECO:0007669"/>
    <property type="project" value="TreeGrafter"/>
</dbReference>
<comment type="subcellular location">
    <subcellularLocation>
        <location evidence="1">Cytoplasm</location>
    </subcellularLocation>
</comment>
<evidence type="ECO:0000313" key="13">
    <source>
        <dbReference type="WBParaSite" id="ASIM_0001945601-mRNA-1"/>
    </source>
</evidence>
<keyword evidence="6" id="KW-0833">Ubl conjugation pathway</keyword>
<feature type="region of interest" description="Disordered" evidence="10">
    <location>
        <begin position="144"/>
        <end position="182"/>
    </location>
</feature>
<dbReference type="GO" id="GO:0019776">
    <property type="term" value="F:Atg8-family ligase activity"/>
    <property type="evidence" value="ECO:0007669"/>
    <property type="project" value="TreeGrafter"/>
</dbReference>
<dbReference type="GO" id="GO:0000407">
    <property type="term" value="C:phagophore assembly site"/>
    <property type="evidence" value="ECO:0007669"/>
    <property type="project" value="TreeGrafter"/>
</dbReference>
<organism evidence="13">
    <name type="scientific">Anisakis simplex</name>
    <name type="common">Herring worm</name>
    <dbReference type="NCBI Taxonomy" id="6269"/>
    <lineage>
        <taxon>Eukaryota</taxon>
        <taxon>Metazoa</taxon>
        <taxon>Ecdysozoa</taxon>
        <taxon>Nematoda</taxon>
        <taxon>Chromadorea</taxon>
        <taxon>Rhabditida</taxon>
        <taxon>Spirurina</taxon>
        <taxon>Ascaridomorpha</taxon>
        <taxon>Ascaridoidea</taxon>
        <taxon>Anisakidae</taxon>
        <taxon>Anisakis</taxon>
        <taxon>Anisakis simplex complex</taxon>
    </lineage>
</organism>
<dbReference type="Proteomes" id="UP000267096">
    <property type="component" value="Unassembled WGS sequence"/>
</dbReference>
<reference evidence="13" key="1">
    <citation type="submission" date="2017-02" db="UniProtKB">
        <authorList>
            <consortium name="WormBaseParasite"/>
        </authorList>
    </citation>
    <scope>IDENTIFICATION</scope>
</reference>
<dbReference type="AlphaFoldDB" id="A0A0M3KEP8"/>
<evidence type="ECO:0000256" key="1">
    <source>
        <dbReference type="ARBA" id="ARBA00004496"/>
    </source>
</evidence>
<dbReference type="GO" id="GO:0000045">
    <property type="term" value="P:autophagosome assembly"/>
    <property type="evidence" value="ECO:0007669"/>
    <property type="project" value="TreeGrafter"/>
</dbReference>
<protein>
    <recommendedName>
        <fullName evidence="3">Ubiquitin-like-conjugating enzyme ATG3</fullName>
    </recommendedName>
    <alternativeName>
        <fullName evidence="9">Autophagy-related protein 3</fullName>
    </alternativeName>
</protein>
<evidence type="ECO:0000256" key="10">
    <source>
        <dbReference type="SAM" id="MobiDB-lite"/>
    </source>
</evidence>
<comment type="similarity">
    <text evidence="2">Belongs to the ATG3 family.</text>
</comment>
<dbReference type="InterPro" id="IPR007135">
    <property type="entry name" value="Atg3/Atg10"/>
</dbReference>
<dbReference type="PANTHER" id="PTHR12866:SF2">
    <property type="entry name" value="UBIQUITIN-LIKE-CONJUGATING ENZYME ATG3"/>
    <property type="match status" value="1"/>
</dbReference>
<dbReference type="GO" id="GO:0061723">
    <property type="term" value="P:glycophagy"/>
    <property type="evidence" value="ECO:0007669"/>
    <property type="project" value="TreeGrafter"/>
</dbReference>
<sequence>MDSLVNTMKSAALNIGEMLTPVLKESKFKETGVLTPDEFVIAGDHLVHHCPTWSWAKSVDPSRTKSYLPDNKQFLITRNVPCYRRCIEMDYDPTQEKVLTSAEIGEAEEGFDGLDDDSGWVDTHHFAPEGGVQKPLNMEENISTKQDTAAESASAAAEDDDAPAMDMDSFIESGALEQDDPNRFVQLHPFH</sequence>
<accession>A0A0M3KEP8</accession>